<proteinExistence type="inferred from homology"/>
<comment type="similarity">
    <text evidence="2">Belongs to the FBXO31 family.</text>
</comment>
<dbReference type="Gene3D" id="1.20.1280.50">
    <property type="match status" value="1"/>
</dbReference>
<evidence type="ECO:0000256" key="2">
    <source>
        <dbReference type="ARBA" id="ARBA00010611"/>
    </source>
</evidence>
<gene>
    <name evidence="5" type="ORF">D623_10000639</name>
</gene>
<dbReference type="GO" id="GO:0016567">
    <property type="term" value="P:protein ubiquitination"/>
    <property type="evidence" value="ECO:0007669"/>
    <property type="project" value="UniProtKB-UniPathway"/>
</dbReference>
<protein>
    <submittedName>
        <fullName evidence="5">F-box only protein 31</fullName>
    </submittedName>
</protein>
<dbReference type="PANTHER" id="PTHR10706">
    <property type="entry name" value="F-BOX FAMILY PROTEIN"/>
    <property type="match status" value="1"/>
</dbReference>
<sequence length="227" mass="26507">MLLPHSSLQDLRVEIFTSLPGTNLPSLAQACTKFHHILHTDSIWRRRCHEEFGVCENLPNWKRRGMSYRELYAKMFPYRHILGLWQLYTQGYKTLLSVVVDGLCITGWTCEPSLNTHVDGPLEFKPSFRIFLTERKSAKVECMEGGHSRTHNCLIVIDKDEFNTLCKKTDHRTDSPTRLRGEWGLMVSQEDRQQYDCLPYRRLYLPPSHPDDFIRPGLFQGKYDAFG</sequence>
<organism evidence="5 6">
    <name type="scientific">Myotis brandtii</name>
    <name type="common">Brandt's bat</name>
    <dbReference type="NCBI Taxonomy" id="109478"/>
    <lineage>
        <taxon>Eukaryota</taxon>
        <taxon>Metazoa</taxon>
        <taxon>Chordata</taxon>
        <taxon>Craniata</taxon>
        <taxon>Vertebrata</taxon>
        <taxon>Euteleostomi</taxon>
        <taxon>Mammalia</taxon>
        <taxon>Eutheria</taxon>
        <taxon>Laurasiatheria</taxon>
        <taxon>Chiroptera</taxon>
        <taxon>Yangochiroptera</taxon>
        <taxon>Vespertilionidae</taxon>
        <taxon>Myotis</taxon>
    </lineage>
</organism>
<reference evidence="5 6" key="1">
    <citation type="journal article" date="2013" name="Nat. Commun.">
        <title>Genome analysis reveals insights into physiology and longevity of the Brandt's bat Myotis brandtii.</title>
        <authorList>
            <person name="Seim I."/>
            <person name="Fang X."/>
            <person name="Xiong Z."/>
            <person name="Lobanov A.V."/>
            <person name="Huang Z."/>
            <person name="Ma S."/>
            <person name="Feng Y."/>
            <person name="Turanov A.A."/>
            <person name="Zhu Y."/>
            <person name="Lenz T.L."/>
            <person name="Gerashchenko M.V."/>
            <person name="Fan D."/>
            <person name="Hee Yim S."/>
            <person name="Yao X."/>
            <person name="Jordan D."/>
            <person name="Xiong Y."/>
            <person name="Ma Y."/>
            <person name="Lyapunov A.N."/>
            <person name="Chen G."/>
            <person name="Kulakova O.I."/>
            <person name="Sun Y."/>
            <person name="Lee S.G."/>
            <person name="Bronson R.T."/>
            <person name="Moskalev A.A."/>
            <person name="Sunyaev S.R."/>
            <person name="Zhang G."/>
            <person name="Krogh A."/>
            <person name="Wang J."/>
            <person name="Gladyshev V.N."/>
        </authorList>
    </citation>
    <scope>NUCLEOTIDE SEQUENCE [LARGE SCALE GENOMIC DNA]</scope>
</reference>
<keyword evidence="6" id="KW-1185">Reference proteome</keyword>
<evidence type="ECO:0000256" key="1">
    <source>
        <dbReference type="ARBA" id="ARBA00004906"/>
    </source>
</evidence>
<evidence type="ECO:0000313" key="6">
    <source>
        <dbReference type="Proteomes" id="UP000052978"/>
    </source>
</evidence>
<name>S7NDY4_MYOBR</name>
<dbReference type="InterPro" id="IPR045048">
    <property type="entry name" value="FBXO31/39"/>
</dbReference>
<evidence type="ECO:0000313" key="5">
    <source>
        <dbReference type="EMBL" id="EPQ15559.1"/>
    </source>
</evidence>
<comment type="pathway">
    <text evidence="1">Protein modification; protein ubiquitination.</text>
</comment>
<evidence type="ECO:0000256" key="3">
    <source>
        <dbReference type="ARBA" id="ARBA00022786"/>
    </source>
</evidence>
<dbReference type="PANTHER" id="PTHR10706:SF130">
    <property type="entry name" value="F-BOX ONLY PROTEIN 31"/>
    <property type="match status" value="1"/>
</dbReference>
<dbReference type="Proteomes" id="UP000052978">
    <property type="component" value="Unassembled WGS sequence"/>
</dbReference>
<dbReference type="EMBL" id="KE164159">
    <property type="protein sequence ID" value="EPQ15559.1"/>
    <property type="molecule type" value="Genomic_DNA"/>
</dbReference>
<dbReference type="GO" id="GO:0031146">
    <property type="term" value="P:SCF-dependent proteasomal ubiquitin-dependent protein catabolic process"/>
    <property type="evidence" value="ECO:0007669"/>
    <property type="project" value="TreeGrafter"/>
</dbReference>
<dbReference type="InterPro" id="IPR001810">
    <property type="entry name" value="F-box_dom"/>
</dbReference>
<dbReference type="InterPro" id="IPR036047">
    <property type="entry name" value="F-box-like_dom_sf"/>
</dbReference>
<dbReference type="Pfam" id="PF12937">
    <property type="entry name" value="F-box-like"/>
    <property type="match status" value="1"/>
</dbReference>
<feature type="domain" description="F-box" evidence="4">
    <location>
        <begin position="11"/>
        <end position="49"/>
    </location>
</feature>
<keyword evidence="3" id="KW-0833">Ubl conjugation pathway</keyword>
<dbReference type="UniPathway" id="UPA00143"/>
<dbReference type="AlphaFoldDB" id="S7NDY4"/>
<accession>S7NDY4</accession>
<dbReference type="SUPFAM" id="SSF81383">
    <property type="entry name" value="F-box domain"/>
    <property type="match status" value="1"/>
</dbReference>
<evidence type="ECO:0000259" key="4">
    <source>
        <dbReference type="Pfam" id="PF12937"/>
    </source>
</evidence>
<dbReference type="GO" id="GO:0019005">
    <property type="term" value="C:SCF ubiquitin ligase complex"/>
    <property type="evidence" value="ECO:0007669"/>
    <property type="project" value="TreeGrafter"/>
</dbReference>